<proteinExistence type="predicted"/>
<dbReference type="RefSeq" id="WP_323468443.1">
    <property type="nucleotide sequence ID" value="NZ_JAWJAY010001666.1"/>
</dbReference>
<name>A0AAJ2NTJ8_ALKPS</name>
<keyword evidence="1" id="KW-0812">Transmembrane</keyword>
<feature type="non-terminal residue" evidence="2">
    <location>
        <position position="1"/>
    </location>
</feature>
<evidence type="ECO:0000313" key="2">
    <source>
        <dbReference type="EMBL" id="MDV2888574.1"/>
    </source>
</evidence>
<dbReference type="AlphaFoldDB" id="A0AAJ2NTJ8"/>
<reference evidence="2" key="1">
    <citation type="submission" date="2023-10" db="EMBL/GenBank/DDBJ databases">
        <title>Screening of Alkalihalophilus pseudofirmusBZ-TG-HK211 and Its Alleviation of Salt Stress on Rapeseed Growth.</title>
        <authorList>
            <person name="Zhao B."/>
            <person name="Guo T."/>
        </authorList>
    </citation>
    <scope>NUCLEOTIDE SEQUENCE</scope>
    <source>
        <strain evidence="2">BZ-TG-HK211</strain>
    </source>
</reference>
<keyword evidence="1" id="KW-1133">Transmembrane helix</keyword>
<evidence type="ECO:0000256" key="1">
    <source>
        <dbReference type="SAM" id="Phobius"/>
    </source>
</evidence>
<comment type="caution">
    <text evidence="2">The sequence shown here is derived from an EMBL/GenBank/DDBJ whole genome shotgun (WGS) entry which is preliminary data.</text>
</comment>
<feature type="transmembrane region" description="Helical" evidence="1">
    <location>
        <begin position="17"/>
        <end position="34"/>
    </location>
</feature>
<dbReference type="Proteomes" id="UP001285636">
    <property type="component" value="Unassembled WGS sequence"/>
</dbReference>
<sequence length="76" mass="8082">LLGAALGIGIAFLGDDPLLHTTMLIVLFLGYLAFRSCGQPWTMFWVVAWIGILTPGPEGALTRGLYTIVGCVIAFA</sequence>
<dbReference type="EMBL" id="JAWJAY010001666">
    <property type="protein sequence ID" value="MDV2888574.1"/>
    <property type="molecule type" value="Genomic_DNA"/>
</dbReference>
<evidence type="ECO:0008006" key="4">
    <source>
        <dbReference type="Google" id="ProtNLM"/>
    </source>
</evidence>
<organism evidence="2 3">
    <name type="scientific">Alkalihalophilus pseudofirmus</name>
    <name type="common">Bacillus pseudofirmus</name>
    <dbReference type="NCBI Taxonomy" id="79885"/>
    <lineage>
        <taxon>Bacteria</taxon>
        <taxon>Bacillati</taxon>
        <taxon>Bacillota</taxon>
        <taxon>Bacilli</taxon>
        <taxon>Bacillales</taxon>
        <taxon>Bacillaceae</taxon>
        <taxon>Alkalihalophilus</taxon>
    </lineage>
</organism>
<evidence type="ECO:0000313" key="3">
    <source>
        <dbReference type="Proteomes" id="UP001285636"/>
    </source>
</evidence>
<feature type="non-terminal residue" evidence="2">
    <location>
        <position position="76"/>
    </location>
</feature>
<protein>
    <recommendedName>
        <fullName evidence="4">FUSC family protein</fullName>
    </recommendedName>
</protein>
<keyword evidence="1" id="KW-0472">Membrane</keyword>
<gene>
    <name evidence="2" type="ORF">RYX45_25770</name>
</gene>
<accession>A0AAJ2NTJ8</accession>